<organism evidence="1 2">
    <name type="scientific">Bosea thiooxidans</name>
    <dbReference type="NCBI Taxonomy" id="53254"/>
    <lineage>
        <taxon>Bacteria</taxon>
        <taxon>Pseudomonadati</taxon>
        <taxon>Pseudomonadota</taxon>
        <taxon>Alphaproteobacteria</taxon>
        <taxon>Hyphomicrobiales</taxon>
        <taxon>Boseaceae</taxon>
        <taxon>Bosea</taxon>
    </lineage>
</organism>
<gene>
    <name evidence="1" type="ORF">ARD30_20395</name>
</gene>
<reference evidence="1 2" key="1">
    <citation type="submission" date="2015-10" db="EMBL/GenBank/DDBJ databases">
        <title>Draft genome of Bosea thiooxidans.</title>
        <authorList>
            <person name="Wang X."/>
        </authorList>
    </citation>
    <scope>NUCLEOTIDE SEQUENCE [LARGE SCALE GENOMIC DNA]</scope>
    <source>
        <strain evidence="1 2">CGMCC 9174</strain>
    </source>
</reference>
<dbReference type="EMBL" id="LMAR01000059">
    <property type="protein sequence ID" value="KQK28804.1"/>
    <property type="molecule type" value="Genomic_DNA"/>
</dbReference>
<protein>
    <submittedName>
        <fullName evidence="1">Uncharacterized protein</fullName>
    </submittedName>
</protein>
<comment type="caution">
    <text evidence="1">The sequence shown here is derived from an EMBL/GenBank/DDBJ whole genome shotgun (WGS) entry which is preliminary data.</text>
</comment>
<dbReference type="Proteomes" id="UP000051562">
    <property type="component" value="Unassembled WGS sequence"/>
</dbReference>
<keyword evidence="2" id="KW-1185">Reference proteome</keyword>
<evidence type="ECO:0000313" key="1">
    <source>
        <dbReference type="EMBL" id="KQK28804.1"/>
    </source>
</evidence>
<proteinExistence type="predicted"/>
<evidence type="ECO:0000313" key="2">
    <source>
        <dbReference type="Proteomes" id="UP000051562"/>
    </source>
</evidence>
<dbReference type="AlphaFoldDB" id="A0A0Q3KWP2"/>
<name>A0A0Q3KWP2_9HYPH</name>
<sequence length="78" mass="8183">MEGLLGSFAVQQATQVIGLLVKAFGFDPVAYGFAPSRKRQGAVVAHLQARACPSSNLIAPESIRRLAIIAVHGVLLSP</sequence>
<accession>A0A0Q3KWP2</accession>